<protein>
    <recommendedName>
        <fullName evidence="4">Myb-like domain-containing protein</fullName>
    </recommendedName>
</protein>
<feature type="compositionally biased region" description="Low complexity" evidence="1">
    <location>
        <begin position="1084"/>
        <end position="1103"/>
    </location>
</feature>
<feature type="compositionally biased region" description="Low complexity" evidence="1">
    <location>
        <begin position="1"/>
        <end position="19"/>
    </location>
</feature>
<evidence type="ECO:0000313" key="2">
    <source>
        <dbReference type="EMBL" id="PNW73243.1"/>
    </source>
</evidence>
<feature type="compositionally biased region" description="Low complexity" evidence="1">
    <location>
        <begin position="1056"/>
        <end position="1074"/>
    </location>
</feature>
<dbReference type="InParanoid" id="A0A2K3CY82"/>
<feature type="compositionally biased region" description="Basic and acidic residues" evidence="1">
    <location>
        <begin position="131"/>
        <end position="140"/>
    </location>
</feature>
<feature type="compositionally biased region" description="Basic and acidic residues" evidence="1">
    <location>
        <begin position="644"/>
        <end position="654"/>
    </location>
</feature>
<feature type="compositionally biased region" description="Low complexity" evidence="1">
    <location>
        <begin position="1236"/>
        <end position="1256"/>
    </location>
</feature>
<feature type="region of interest" description="Disordered" evidence="1">
    <location>
        <begin position="1"/>
        <end position="182"/>
    </location>
</feature>
<feature type="compositionally biased region" description="Low complexity" evidence="1">
    <location>
        <begin position="1280"/>
        <end position="1310"/>
    </location>
</feature>
<reference evidence="2 3" key="1">
    <citation type="journal article" date="2007" name="Science">
        <title>The Chlamydomonas genome reveals the evolution of key animal and plant functions.</title>
        <authorList>
            <person name="Merchant S.S."/>
            <person name="Prochnik S.E."/>
            <person name="Vallon O."/>
            <person name="Harris E.H."/>
            <person name="Karpowicz S.J."/>
            <person name="Witman G.B."/>
            <person name="Terry A."/>
            <person name="Salamov A."/>
            <person name="Fritz-Laylin L.K."/>
            <person name="Marechal-Drouard L."/>
            <person name="Marshall W.F."/>
            <person name="Qu L.H."/>
            <person name="Nelson D.R."/>
            <person name="Sanderfoot A.A."/>
            <person name="Spalding M.H."/>
            <person name="Kapitonov V.V."/>
            <person name="Ren Q."/>
            <person name="Ferris P."/>
            <person name="Lindquist E."/>
            <person name="Shapiro H."/>
            <person name="Lucas S.M."/>
            <person name="Grimwood J."/>
            <person name="Schmutz J."/>
            <person name="Cardol P."/>
            <person name="Cerutti H."/>
            <person name="Chanfreau G."/>
            <person name="Chen C.L."/>
            <person name="Cognat V."/>
            <person name="Croft M.T."/>
            <person name="Dent R."/>
            <person name="Dutcher S."/>
            <person name="Fernandez E."/>
            <person name="Fukuzawa H."/>
            <person name="Gonzalez-Ballester D."/>
            <person name="Gonzalez-Halphen D."/>
            <person name="Hallmann A."/>
            <person name="Hanikenne M."/>
            <person name="Hippler M."/>
            <person name="Inwood W."/>
            <person name="Jabbari K."/>
            <person name="Kalanon M."/>
            <person name="Kuras R."/>
            <person name="Lefebvre P.A."/>
            <person name="Lemaire S.D."/>
            <person name="Lobanov A.V."/>
            <person name="Lohr M."/>
            <person name="Manuell A."/>
            <person name="Meier I."/>
            <person name="Mets L."/>
            <person name="Mittag M."/>
            <person name="Mittelmeier T."/>
            <person name="Moroney J.V."/>
            <person name="Moseley J."/>
            <person name="Napoli C."/>
            <person name="Nedelcu A.M."/>
            <person name="Niyogi K."/>
            <person name="Novoselov S.V."/>
            <person name="Paulsen I.T."/>
            <person name="Pazour G."/>
            <person name="Purton S."/>
            <person name="Ral J.P."/>
            <person name="Riano-Pachon D.M."/>
            <person name="Riekhof W."/>
            <person name="Rymarquis L."/>
            <person name="Schroda M."/>
            <person name="Stern D."/>
            <person name="Umen J."/>
            <person name="Willows R."/>
            <person name="Wilson N."/>
            <person name="Zimmer S.L."/>
            <person name="Allmer J."/>
            <person name="Balk J."/>
            <person name="Bisova K."/>
            <person name="Chen C.J."/>
            <person name="Elias M."/>
            <person name="Gendler K."/>
            <person name="Hauser C."/>
            <person name="Lamb M.R."/>
            <person name="Ledford H."/>
            <person name="Long J.C."/>
            <person name="Minagawa J."/>
            <person name="Page M.D."/>
            <person name="Pan J."/>
            <person name="Pootakham W."/>
            <person name="Roje S."/>
            <person name="Rose A."/>
            <person name="Stahlberg E."/>
            <person name="Terauchi A.M."/>
            <person name="Yang P."/>
            <person name="Ball S."/>
            <person name="Bowler C."/>
            <person name="Dieckmann C.L."/>
            <person name="Gladyshev V.N."/>
            <person name="Green P."/>
            <person name="Jorgensen R."/>
            <person name="Mayfield S."/>
            <person name="Mueller-Roeber B."/>
            <person name="Rajamani S."/>
            <person name="Sayre R.T."/>
            <person name="Brokstein P."/>
            <person name="Dubchak I."/>
            <person name="Goodstein D."/>
            <person name="Hornick L."/>
            <person name="Huang Y.W."/>
            <person name="Jhaveri J."/>
            <person name="Luo Y."/>
            <person name="Martinez D."/>
            <person name="Ngau W.C."/>
            <person name="Otillar B."/>
            <person name="Poliakov A."/>
            <person name="Porter A."/>
            <person name="Szajkowski L."/>
            <person name="Werner G."/>
            <person name="Zhou K."/>
            <person name="Grigoriev I.V."/>
            <person name="Rokhsar D.S."/>
            <person name="Grossman A.R."/>
        </authorList>
    </citation>
    <scope>NUCLEOTIDE SEQUENCE [LARGE SCALE GENOMIC DNA]</scope>
    <source>
        <strain evidence="3">CC-503</strain>
    </source>
</reference>
<feature type="region of interest" description="Disordered" evidence="1">
    <location>
        <begin position="1618"/>
        <end position="1661"/>
    </location>
</feature>
<dbReference type="RefSeq" id="XP_042916926.1">
    <property type="nucleotide sequence ID" value="XM_043070253.1"/>
</dbReference>
<feature type="compositionally biased region" description="Low complexity" evidence="1">
    <location>
        <begin position="171"/>
        <end position="182"/>
    </location>
</feature>
<feature type="compositionally biased region" description="Basic and acidic residues" evidence="1">
    <location>
        <begin position="1222"/>
        <end position="1235"/>
    </location>
</feature>
<dbReference type="OrthoDB" id="552191at2759"/>
<feature type="region of interest" description="Disordered" evidence="1">
    <location>
        <begin position="1137"/>
        <end position="1372"/>
    </location>
</feature>
<feature type="compositionally biased region" description="Low complexity" evidence="1">
    <location>
        <begin position="575"/>
        <end position="601"/>
    </location>
</feature>
<feature type="region of interest" description="Disordered" evidence="1">
    <location>
        <begin position="1467"/>
        <end position="1487"/>
    </location>
</feature>
<feature type="compositionally biased region" description="Basic and acidic residues" evidence="1">
    <location>
        <begin position="1109"/>
        <end position="1120"/>
    </location>
</feature>
<dbReference type="EMBL" id="CM008975">
    <property type="protein sequence ID" value="PNW73243.1"/>
    <property type="molecule type" value="Genomic_DNA"/>
</dbReference>
<keyword evidence="3" id="KW-1185">Reference proteome</keyword>
<proteinExistence type="predicted"/>
<feature type="compositionally biased region" description="Pro residues" evidence="1">
    <location>
        <begin position="930"/>
        <end position="943"/>
    </location>
</feature>
<feature type="compositionally biased region" description="Low complexity" evidence="1">
    <location>
        <begin position="408"/>
        <end position="430"/>
    </location>
</feature>
<feature type="compositionally biased region" description="Low complexity" evidence="1">
    <location>
        <begin position="1177"/>
        <end position="1191"/>
    </location>
</feature>
<sequence length="1753" mass="180231">MEASPGPSSATGAAGTRTSGRARKPRGEFWMNADGNKSQSKLLLDFPELSERKQGTGTCAPKSQGKGSTGRHGTGPTSELKSPVSAKPGRPRRLSAALAALAQPDDQEPRSTGPGEDRETPLQRGSGGTPERPRQSHKAYELSSPGQSPAAVARRPATRSTPAKEPVPDSAAATHSDLAAAAPKSAAHKLRVSSADGTGVAAAVPTVPAAAAAAVIAPAVTSPRKKASAKELQMLGSINVIRFVVDEGEAGKRATRARGVAAPVPTGHAAAVTASTATAATGAVRQAVLNGGTATSKAAREPEARARVAVPAATAAAGAGGMGDCAAVVAVMGLGVDEDGGAPQGSPPAPDLQRTSARHGAGRGTAGAAAGGSSRAGSARGRSSSGKAKSAGGTVVGSGKQQGPSGSAPQPALGARPAAAAAPAPAVQPEADQDEEAARPRKRSRKGGRTDVTHAAAPMPQPAPQPAVAASTGAGAAGVAPHAAEGPSRSLSRRSGRAAGPSVATASVQPPPATADRPVSMVAATATTATVMTAGAGGDDAGQGMAGDAGGSKARSERDGKGSKGTKRRRGQNGSVATNASAEGAAAATASQQVQQQGSQQLGKEVSQLPPPQELRQGRQERPAASEAGTDSAATKNRVKAGSKGKEMAAEEKQAVTAADISKRAEAPPCVPAECSLEQQLQAQPQAQPEAVGEDGLAAAAADGHTGADEADGGWSGAMQAALVAASAAASAAKAAAAVCGARSVSPTASVAQSSAGEDAWQRRGSGAPRHTSPGEAAVAAAAAQAAAPGGTLPPPRRAPPPVPRFHDLPPQSAWQPPLAATEAAGGSDRPLSRGAARAPAAVGTAASGAGGWVGGVDMPDRMPGRERPPQQQLYRTALEDQGAADGEDGAGGFFVRRGHGEGTGGAAGPHVEAEASVTPTRRHGLSPRRQPPLQPRQPPPLGGPHVALGRSQQQDPYGLAADSDEAGEEQQQWHQQHPQQHPQQHLQQQQRLGCGNVDYYGHGSSGDGAAPPHQHQGRRPPQLHGSDLLSSPRRQSLAAPGQGQGQGQRVSYPPLQQRGAQQRQTDQQQQLLSDSRRSSHAHAGGSWQPAAHAAAGGVAGDAYWDAPGGRERVGDRAFSDRQLPMGALYGAGYGTAAAEPMEEDRDDGGHARGYPPSMSTRLQPRQHEEEQRRQQHGAAAAGGRAAAPEPDWFVRRAPGRVGPGQPERRAEAYTEQQHQQLRWEESRPHPHHAQEAAGQAAAGAEPFRAPRMRPVPAAPPPAPPPRQQQQQPPQPPQPQGQQKHAPLAPVQQAQLQGQARQPPIALQPPRQHPLPQPPGQAHSQPLPQHPPAFAIPTLRGRAHHQQHSQQQHSQPQQEARPAMSSGAATSTVASVFSDSLRRALSRADQLAQRNKTRHQEIAENEEDGWTLEQVQSLQSAYYRVDPLHPHFWREVARGVPGKTAAECFSRVFASGRDREERAALAKALRRRPAAAPAGPSGSTKPLTLAAARKWTRQAHEQEQLERLAHLGGLDRDEDDEDDDDDEEEQEEGEVAQGPAAHGRGAAGSRGGRGAGGSRGRGGRRPALAIPDDPTEMRRIIDNLQQKHQADRFITSFLRKQGGWAKWHKAVREAQDRRLRSVSTAAAAAGGSSAALGGGAAARHGPGAGAAGVAAAGGQHDSDPLARVIQRMLARDEAEELREMWRDADEAEGLQPYGGGGGAAGDGGGTAGALYGGDEEDEYDEAREREEEEMRRFLVAEGLLGPDGMPVFR</sequence>
<evidence type="ECO:0008006" key="4">
    <source>
        <dbReference type="Google" id="ProtNLM"/>
    </source>
</evidence>
<dbReference type="Gramene" id="PNW73243">
    <property type="protein sequence ID" value="PNW73243"/>
    <property type="gene ID" value="CHLRE_14g624600v5"/>
</dbReference>
<evidence type="ECO:0000256" key="1">
    <source>
        <dbReference type="SAM" id="MobiDB-lite"/>
    </source>
</evidence>
<feature type="compositionally biased region" description="Low complexity" evidence="1">
    <location>
        <begin position="1012"/>
        <end position="1023"/>
    </location>
</feature>
<feature type="compositionally biased region" description="Low complexity" evidence="1">
    <location>
        <begin position="971"/>
        <end position="991"/>
    </location>
</feature>
<feature type="region of interest" description="Disordered" evidence="1">
    <location>
        <begin position="1507"/>
        <end position="1576"/>
    </location>
</feature>
<gene>
    <name evidence="2" type="ORF">CHLRE_14g624600v5</name>
</gene>
<dbReference type="Proteomes" id="UP000006906">
    <property type="component" value="Chromosome 14"/>
</dbReference>
<feature type="compositionally biased region" description="Gly residues" evidence="1">
    <location>
        <begin position="1636"/>
        <end position="1650"/>
    </location>
</feature>
<dbReference type="KEGG" id="cre:CHLRE_14g624600v5"/>
<dbReference type="GeneID" id="5718306"/>
<feature type="compositionally biased region" description="Gly residues" evidence="1">
    <location>
        <begin position="535"/>
        <end position="550"/>
    </location>
</feature>
<feature type="compositionally biased region" description="Pro residues" evidence="1">
    <location>
        <begin position="792"/>
        <end position="804"/>
    </location>
</feature>
<feature type="compositionally biased region" description="Low complexity" evidence="1">
    <location>
        <begin position="1625"/>
        <end position="1635"/>
    </location>
</feature>
<feature type="compositionally biased region" description="Low complexity" evidence="1">
    <location>
        <begin position="835"/>
        <end position="848"/>
    </location>
</feature>
<feature type="region of interest" description="Disordered" evidence="1">
    <location>
        <begin position="748"/>
        <end position="1123"/>
    </location>
</feature>
<feature type="compositionally biased region" description="Pro residues" evidence="1">
    <location>
        <begin position="1257"/>
        <end position="1279"/>
    </location>
</feature>
<feature type="region of interest" description="Disordered" evidence="1">
    <location>
        <begin position="339"/>
        <end position="521"/>
    </location>
</feature>
<organism evidence="2 3">
    <name type="scientific">Chlamydomonas reinhardtii</name>
    <name type="common">Chlamydomonas smithii</name>
    <dbReference type="NCBI Taxonomy" id="3055"/>
    <lineage>
        <taxon>Eukaryota</taxon>
        <taxon>Viridiplantae</taxon>
        <taxon>Chlorophyta</taxon>
        <taxon>core chlorophytes</taxon>
        <taxon>Chlorophyceae</taxon>
        <taxon>CS clade</taxon>
        <taxon>Chlamydomonadales</taxon>
        <taxon>Chlamydomonadaceae</taxon>
        <taxon>Chlamydomonas</taxon>
    </lineage>
</organism>
<dbReference type="STRING" id="3055.A0A2K3CY82"/>
<evidence type="ECO:0000313" key="3">
    <source>
        <dbReference type="Proteomes" id="UP000006906"/>
    </source>
</evidence>
<feature type="compositionally biased region" description="Basic and acidic residues" evidence="1">
    <location>
        <begin position="859"/>
        <end position="869"/>
    </location>
</feature>
<feature type="region of interest" description="Disordered" evidence="1">
    <location>
        <begin position="533"/>
        <end position="714"/>
    </location>
</feature>
<feature type="compositionally biased region" description="Low complexity" evidence="1">
    <location>
        <begin position="774"/>
        <end position="791"/>
    </location>
</feature>
<accession>A0A2K3CY82</accession>
<feature type="compositionally biased region" description="Acidic residues" evidence="1">
    <location>
        <begin position="1516"/>
        <end position="1534"/>
    </location>
</feature>
<feature type="compositionally biased region" description="Gly residues" evidence="1">
    <location>
        <begin position="1545"/>
        <end position="1560"/>
    </location>
</feature>
<feature type="compositionally biased region" description="Low complexity" evidence="1">
    <location>
        <begin position="366"/>
        <end position="393"/>
    </location>
</feature>
<feature type="compositionally biased region" description="Low complexity" evidence="1">
    <location>
        <begin position="1348"/>
        <end position="1372"/>
    </location>
</feature>
<feature type="region of interest" description="Disordered" evidence="1">
    <location>
        <begin position="1690"/>
        <end position="1734"/>
    </location>
</feature>
<feature type="compositionally biased region" description="Gly residues" evidence="1">
    <location>
        <begin position="1696"/>
        <end position="1715"/>
    </location>
</feature>
<name>A0A2K3CY82_CHLRE</name>
<dbReference type="Gene3D" id="1.10.10.60">
    <property type="entry name" value="Homeodomain-like"/>
    <property type="match status" value="1"/>
</dbReference>
<feature type="compositionally biased region" description="Low complexity" evidence="1">
    <location>
        <begin position="677"/>
        <end position="705"/>
    </location>
</feature>
<feature type="compositionally biased region" description="Low complexity" evidence="1">
    <location>
        <begin position="466"/>
        <end position="490"/>
    </location>
</feature>